<feature type="domain" description="VTT" evidence="9">
    <location>
        <begin position="81"/>
        <end position="198"/>
    </location>
</feature>
<gene>
    <name evidence="10" type="ORF">GCM10023353_18990</name>
</gene>
<reference evidence="11" key="1">
    <citation type="journal article" date="2019" name="Int. J. Syst. Evol. Microbiol.">
        <title>The Global Catalogue of Microorganisms (GCM) 10K type strain sequencing project: providing services to taxonomists for standard genome sequencing and annotation.</title>
        <authorList>
            <consortium name="The Broad Institute Genomics Platform"/>
            <consortium name="The Broad Institute Genome Sequencing Center for Infectious Disease"/>
            <person name="Wu L."/>
            <person name="Ma J."/>
        </authorList>
    </citation>
    <scope>NUCLEOTIDE SEQUENCE [LARGE SCALE GENOMIC DNA]</scope>
    <source>
        <strain evidence="11">JCM 18542</strain>
    </source>
</reference>
<feature type="region of interest" description="Disordered" evidence="8">
    <location>
        <begin position="1"/>
        <end position="22"/>
    </location>
</feature>
<comment type="similarity">
    <text evidence="2 7">Belongs to the TVP38/TMEM64 family.</text>
</comment>
<evidence type="ECO:0000256" key="2">
    <source>
        <dbReference type="ARBA" id="ARBA00008640"/>
    </source>
</evidence>
<feature type="transmembrane region" description="Helical" evidence="7">
    <location>
        <begin position="93"/>
        <end position="117"/>
    </location>
</feature>
<keyword evidence="11" id="KW-1185">Reference proteome</keyword>
<feature type="transmembrane region" description="Helical" evidence="7">
    <location>
        <begin position="29"/>
        <end position="49"/>
    </location>
</feature>
<evidence type="ECO:0000256" key="7">
    <source>
        <dbReference type="RuleBase" id="RU366058"/>
    </source>
</evidence>
<evidence type="ECO:0000259" key="9">
    <source>
        <dbReference type="Pfam" id="PF09335"/>
    </source>
</evidence>
<dbReference type="EMBL" id="BAABKQ010000001">
    <property type="protein sequence ID" value="GAA4814053.1"/>
    <property type="molecule type" value="Genomic_DNA"/>
</dbReference>
<sequence>MGVPSRRRRRGSVRDCRRGRRPAGGRHRIAALVFFAAVAVAAAVLGPGLSPDSLARWAAGAGWWFPVVFVAVHAVVCTAPVPRTAFTVAAGVLFAPLWGVVLALTGSVLAALLTLLAGRSLGRDAVHARLAHPAVLRVDERLRRRGWLAVGSLRLIPVVPFSVLNYCCSVSGVRVMPFLAATLAGSLPGTVAVVYFGHAVRAGGGWTSLALTAAAVGAGILGLIVDARLDSWSGRPGREERASTSSHYS</sequence>
<dbReference type="InterPro" id="IPR015414">
    <property type="entry name" value="TMEM64"/>
</dbReference>
<keyword evidence="5 7" id="KW-1133">Transmembrane helix</keyword>
<keyword evidence="6 7" id="KW-0472">Membrane</keyword>
<dbReference type="PANTHER" id="PTHR12677:SF59">
    <property type="entry name" value="GOLGI APPARATUS MEMBRANE PROTEIN TVP38-RELATED"/>
    <property type="match status" value="1"/>
</dbReference>
<evidence type="ECO:0000313" key="10">
    <source>
        <dbReference type="EMBL" id="GAA4814053.1"/>
    </source>
</evidence>
<feature type="transmembrane region" description="Helical" evidence="7">
    <location>
        <begin position="61"/>
        <end position="81"/>
    </location>
</feature>
<name>A0ABP9CM01_9ACTN</name>
<evidence type="ECO:0000256" key="5">
    <source>
        <dbReference type="ARBA" id="ARBA00022989"/>
    </source>
</evidence>
<dbReference type="Pfam" id="PF09335">
    <property type="entry name" value="VTT_dom"/>
    <property type="match status" value="1"/>
</dbReference>
<evidence type="ECO:0000256" key="8">
    <source>
        <dbReference type="SAM" id="MobiDB-lite"/>
    </source>
</evidence>
<protein>
    <recommendedName>
        <fullName evidence="7">TVP38/TMEM64 family membrane protein</fullName>
    </recommendedName>
</protein>
<dbReference type="InterPro" id="IPR032816">
    <property type="entry name" value="VTT_dom"/>
</dbReference>
<dbReference type="Proteomes" id="UP001500839">
    <property type="component" value="Unassembled WGS sequence"/>
</dbReference>
<accession>A0ABP9CM01</accession>
<evidence type="ECO:0000256" key="4">
    <source>
        <dbReference type="ARBA" id="ARBA00022692"/>
    </source>
</evidence>
<keyword evidence="3 7" id="KW-1003">Cell membrane</keyword>
<feature type="transmembrane region" description="Helical" evidence="7">
    <location>
        <begin position="206"/>
        <end position="225"/>
    </location>
</feature>
<evidence type="ECO:0000256" key="3">
    <source>
        <dbReference type="ARBA" id="ARBA00022475"/>
    </source>
</evidence>
<feature type="transmembrane region" description="Helical" evidence="7">
    <location>
        <begin position="178"/>
        <end position="200"/>
    </location>
</feature>
<organism evidence="10 11">
    <name type="scientific">Tomitella cavernea</name>
    <dbReference type="NCBI Taxonomy" id="1387982"/>
    <lineage>
        <taxon>Bacteria</taxon>
        <taxon>Bacillati</taxon>
        <taxon>Actinomycetota</taxon>
        <taxon>Actinomycetes</taxon>
        <taxon>Mycobacteriales</taxon>
        <taxon>Tomitella</taxon>
    </lineage>
</organism>
<dbReference type="PANTHER" id="PTHR12677">
    <property type="entry name" value="GOLGI APPARATUS MEMBRANE PROTEIN TVP38-RELATED"/>
    <property type="match status" value="1"/>
</dbReference>
<evidence type="ECO:0000256" key="1">
    <source>
        <dbReference type="ARBA" id="ARBA00004651"/>
    </source>
</evidence>
<evidence type="ECO:0000313" key="11">
    <source>
        <dbReference type="Proteomes" id="UP001500839"/>
    </source>
</evidence>
<comment type="subcellular location">
    <subcellularLocation>
        <location evidence="1 7">Cell membrane</location>
        <topology evidence="1 7">Multi-pass membrane protein</topology>
    </subcellularLocation>
</comment>
<comment type="caution">
    <text evidence="10">The sequence shown here is derived from an EMBL/GenBank/DDBJ whole genome shotgun (WGS) entry which is preliminary data.</text>
</comment>
<evidence type="ECO:0000256" key="6">
    <source>
        <dbReference type="ARBA" id="ARBA00023136"/>
    </source>
</evidence>
<keyword evidence="4 7" id="KW-0812">Transmembrane</keyword>
<proteinExistence type="inferred from homology"/>